<dbReference type="Pfam" id="PF03880">
    <property type="entry name" value="DbpA"/>
    <property type="match status" value="1"/>
</dbReference>
<feature type="domain" description="Helicase ATP-binding" evidence="8">
    <location>
        <begin position="37"/>
        <end position="205"/>
    </location>
</feature>
<name>A0A9D1TNG3_9SPIO</name>
<feature type="short sequence motif" description="Q motif" evidence="6">
    <location>
        <begin position="5"/>
        <end position="33"/>
    </location>
</feature>
<dbReference type="InterPro" id="IPR050079">
    <property type="entry name" value="DEAD_box_RNA_helicase"/>
</dbReference>
<dbReference type="InterPro" id="IPR001650">
    <property type="entry name" value="Helicase_C-like"/>
</dbReference>
<dbReference type="PROSITE" id="PS51192">
    <property type="entry name" value="HELICASE_ATP_BIND_1"/>
    <property type="match status" value="1"/>
</dbReference>
<evidence type="ECO:0000259" key="10">
    <source>
        <dbReference type="PROSITE" id="PS51195"/>
    </source>
</evidence>
<comment type="similarity">
    <text evidence="5">Belongs to the DEAD box helicase family.</text>
</comment>
<dbReference type="Gene3D" id="3.40.50.300">
    <property type="entry name" value="P-loop containing nucleotide triphosphate hydrolases"/>
    <property type="match status" value="2"/>
</dbReference>
<keyword evidence="2" id="KW-0378">Hydrolase</keyword>
<reference evidence="11" key="1">
    <citation type="journal article" date="2021" name="PeerJ">
        <title>Extensive microbial diversity within the chicken gut microbiome revealed by metagenomics and culture.</title>
        <authorList>
            <person name="Gilroy R."/>
            <person name="Ravi A."/>
            <person name="Getino M."/>
            <person name="Pursley I."/>
            <person name="Horton D.L."/>
            <person name="Alikhan N.F."/>
            <person name="Baker D."/>
            <person name="Gharbi K."/>
            <person name="Hall N."/>
            <person name="Watson M."/>
            <person name="Adriaenssens E.M."/>
            <person name="Foster-Nyarko E."/>
            <person name="Jarju S."/>
            <person name="Secka A."/>
            <person name="Antonio M."/>
            <person name="Oren A."/>
            <person name="Chaudhuri R.R."/>
            <person name="La Ragione R."/>
            <person name="Hildebrand F."/>
            <person name="Pallen M.J."/>
        </authorList>
    </citation>
    <scope>NUCLEOTIDE SEQUENCE</scope>
    <source>
        <strain evidence="11">Gambia11-129</strain>
    </source>
</reference>
<dbReference type="GO" id="GO:0016787">
    <property type="term" value="F:hydrolase activity"/>
    <property type="evidence" value="ECO:0007669"/>
    <property type="project" value="UniProtKB-KW"/>
</dbReference>
<dbReference type="EMBL" id="DXHU01000023">
    <property type="protein sequence ID" value="HIV99567.1"/>
    <property type="molecule type" value="Genomic_DNA"/>
</dbReference>
<sequence length="568" mass="63745">MENKEEFLSLGLSENTIKSLEEKGFERPTEIQRLTIPLLLKEGTEVIAQAETGSGKTAAFSLPVIETLSKSRNTEALILCPTRELAIQVNAEFNSLKGKKDLATLPLYGGASIENQIRLLKKGVNVVIGTPGRVLDHIKRGTLMLDNLKFFILDEADQMLDMGFIDDIKEIFSHTRAARTLLFSATIPEDILSIAKEFLHEYKIIRTEKKAKANINAKQKYYVVSREDKTEVLKRIADMNPDFYAVVFVRTKAESDEIAEELVKQGYRASSLNGDLTQRERETVLKRMRERSIDILVATDVAARGLDINGLTHVINYSLPEEAETFIHRVGRTGRAGKSGEAITLITRGEKRRFEYILRATKSKAEEDSIPTLEQIMAAKRDEVVKKAREIIKRDAADEYKKLALALFDHVENPLDAVSSLLEAMFKAEFDPSRYRKIREERPEGRQKDKRTKNDGDKRSIRIFISRGRKAGLTKKALASLISDGAEIEYSSIDDVQVLDDYSFVNVKKEDVESVLALFNRGNKKGGKVATLAKKDKKGSEIKGSKSKGADGRRKGKKSNASKSRPSF</sequence>
<feature type="region of interest" description="Disordered" evidence="7">
    <location>
        <begin position="437"/>
        <end position="459"/>
    </location>
</feature>
<evidence type="ECO:0000256" key="5">
    <source>
        <dbReference type="ARBA" id="ARBA00038437"/>
    </source>
</evidence>
<feature type="domain" description="Helicase C-terminal" evidence="9">
    <location>
        <begin position="216"/>
        <end position="378"/>
    </location>
</feature>
<dbReference type="InterPro" id="IPR044742">
    <property type="entry name" value="DEAD/DEAH_RhlB"/>
</dbReference>
<dbReference type="Proteomes" id="UP000823936">
    <property type="component" value="Unassembled WGS sequence"/>
</dbReference>
<proteinExistence type="inferred from homology"/>
<gene>
    <name evidence="11" type="ORF">IAB12_07315</name>
</gene>
<dbReference type="Gene3D" id="3.30.70.330">
    <property type="match status" value="1"/>
</dbReference>
<dbReference type="InterPro" id="IPR011545">
    <property type="entry name" value="DEAD/DEAH_box_helicase_dom"/>
</dbReference>
<dbReference type="Pfam" id="PF00271">
    <property type="entry name" value="Helicase_C"/>
    <property type="match status" value="1"/>
</dbReference>
<dbReference type="GO" id="GO:0005524">
    <property type="term" value="F:ATP binding"/>
    <property type="evidence" value="ECO:0007669"/>
    <property type="project" value="UniProtKB-KW"/>
</dbReference>
<dbReference type="SMART" id="SM00490">
    <property type="entry name" value="HELICc"/>
    <property type="match status" value="1"/>
</dbReference>
<accession>A0A9D1TNG3</accession>
<reference evidence="11" key="2">
    <citation type="submission" date="2021-04" db="EMBL/GenBank/DDBJ databases">
        <authorList>
            <person name="Gilroy R."/>
        </authorList>
    </citation>
    <scope>NUCLEOTIDE SEQUENCE</scope>
    <source>
        <strain evidence="11">Gambia11-129</strain>
    </source>
</reference>
<dbReference type="GO" id="GO:0003676">
    <property type="term" value="F:nucleic acid binding"/>
    <property type="evidence" value="ECO:0007669"/>
    <property type="project" value="InterPro"/>
</dbReference>
<comment type="caution">
    <text evidence="11">The sequence shown here is derived from an EMBL/GenBank/DDBJ whole genome shotgun (WGS) entry which is preliminary data.</text>
</comment>
<evidence type="ECO:0000256" key="3">
    <source>
        <dbReference type="ARBA" id="ARBA00022806"/>
    </source>
</evidence>
<dbReference type="InterPro" id="IPR014001">
    <property type="entry name" value="Helicase_ATP-bd"/>
</dbReference>
<evidence type="ECO:0000256" key="4">
    <source>
        <dbReference type="ARBA" id="ARBA00022840"/>
    </source>
</evidence>
<dbReference type="CDD" id="cd18787">
    <property type="entry name" value="SF2_C_DEAD"/>
    <property type="match status" value="1"/>
</dbReference>
<protein>
    <submittedName>
        <fullName evidence="11">DEAD/DEAH box helicase</fullName>
    </submittedName>
</protein>
<keyword evidence="1" id="KW-0547">Nucleotide-binding</keyword>
<evidence type="ECO:0000256" key="2">
    <source>
        <dbReference type="ARBA" id="ARBA00022801"/>
    </source>
</evidence>
<evidence type="ECO:0000256" key="1">
    <source>
        <dbReference type="ARBA" id="ARBA00022741"/>
    </source>
</evidence>
<evidence type="ECO:0000256" key="7">
    <source>
        <dbReference type="SAM" id="MobiDB-lite"/>
    </source>
</evidence>
<dbReference type="Pfam" id="PF00270">
    <property type="entry name" value="DEAD"/>
    <property type="match status" value="1"/>
</dbReference>
<evidence type="ECO:0000259" key="8">
    <source>
        <dbReference type="PROSITE" id="PS51192"/>
    </source>
</evidence>
<evidence type="ECO:0000313" key="11">
    <source>
        <dbReference type="EMBL" id="HIV99567.1"/>
    </source>
</evidence>
<evidence type="ECO:0000256" key="6">
    <source>
        <dbReference type="PROSITE-ProRule" id="PRU00552"/>
    </source>
</evidence>
<dbReference type="CDD" id="cd12252">
    <property type="entry name" value="RRM_DbpA"/>
    <property type="match status" value="1"/>
</dbReference>
<evidence type="ECO:0000313" key="12">
    <source>
        <dbReference type="Proteomes" id="UP000823936"/>
    </source>
</evidence>
<keyword evidence="4" id="KW-0067">ATP-binding</keyword>
<evidence type="ECO:0000259" key="9">
    <source>
        <dbReference type="PROSITE" id="PS51194"/>
    </source>
</evidence>
<dbReference type="AlphaFoldDB" id="A0A9D1TNG3"/>
<dbReference type="SMART" id="SM00487">
    <property type="entry name" value="DEXDc"/>
    <property type="match status" value="1"/>
</dbReference>
<dbReference type="InterPro" id="IPR014014">
    <property type="entry name" value="RNA_helicase_DEAD_Q_motif"/>
</dbReference>
<dbReference type="InterPro" id="IPR012677">
    <property type="entry name" value="Nucleotide-bd_a/b_plait_sf"/>
</dbReference>
<dbReference type="InterPro" id="IPR027417">
    <property type="entry name" value="P-loop_NTPase"/>
</dbReference>
<feature type="domain" description="DEAD-box RNA helicase Q" evidence="10">
    <location>
        <begin position="5"/>
        <end position="33"/>
    </location>
</feature>
<feature type="compositionally biased region" description="Basic and acidic residues" evidence="7">
    <location>
        <begin position="538"/>
        <end position="553"/>
    </location>
</feature>
<dbReference type="GO" id="GO:0005829">
    <property type="term" value="C:cytosol"/>
    <property type="evidence" value="ECO:0007669"/>
    <property type="project" value="TreeGrafter"/>
</dbReference>
<dbReference type="PROSITE" id="PS51195">
    <property type="entry name" value="Q_MOTIF"/>
    <property type="match status" value="1"/>
</dbReference>
<dbReference type="PANTHER" id="PTHR47959">
    <property type="entry name" value="ATP-DEPENDENT RNA HELICASE RHLE-RELATED"/>
    <property type="match status" value="1"/>
</dbReference>
<dbReference type="PANTHER" id="PTHR47959:SF1">
    <property type="entry name" value="ATP-DEPENDENT RNA HELICASE DBPA"/>
    <property type="match status" value="1"/>
</dbReference>
<keyword evidence="3 11" id="KW-0347">Helicase</keyword>
<dbReference type="GO" id="GO:0003724">
    <property type="term" value="F:RNA helicase activity"/>
    <property type="evidence" value="ECO:0007669"/>
    <property type="project" value="InterPro"/>
</dbReference>
<dbReference type="CDD" id="cd00268">
    <property type="entry name" value="DEADc"/>
    <property type="match status" value="1"/>
</dbReference>
<dbReference type="SUPFAM" id="SSF52540">
    <property type="entry name" value="P-loop containing nucleoside triphosphate hydrolases"/>
    <property type="match status" value="1"/>
</dbReference>
<feature type="region of interest" description="Disordered" evidence="7">
    <location>
        <begin position="527"/>
        <end position="568"/>
    </location>
</feature>
<dbReference type="PROSITE" id="PS51194">
    <property type="entry name" value="HELICASE_CTER"/>
    <property type="match status" value="1"/>
</dbReference>
<organism evidence="11 12">
    <name type="scientific">Candidatus Ornithospirochaeta avicola</name>
    <dbReference type="NCBI Taxonomy" id="2840896"/>
    <lineage>
        <taxon>Bacteria</taxon>
        <taxon>Pseudomonadati</taxon>
        <taxon>Spirochaetota</taxon>
        <taxon>Spirochaetia</taxon>
        <taxon>Spirochaetales</taxon>
        <taxon>Spirochaetaceae</taxon>
        <taxon>Spirochaetaceae incertae sedis</taxon>
        <taxon>Candidatus Ornithospirochaeta</taxon>
    </lineage>
</organism>
<dbReference type="InterPro" id="IPR005580">
    <property type="entry name" value="DbpA/CsdA_RNA-bd_dom"/>
</dbReference>